<name>A0ACB5UAC6_AMBMO</name>
<gene>
    <name evidence="1" type="ORF">Amon02_001232100</name>
</gene>
<evidence type="ECO:0000313" key="1">
    <source>
        <dbReference type="EMBL" id="GMF05402.1"/>
    </source>
</evidence>
<accession>A0ACB5UAC6</accession>
<dbReference type="EMBL" id="BSXS01014389">
    <property type="protein sequence ID" value="GMF05402.1"/>
    <property type="molecule type" value="Genomic_DNA"/>
</dbReference>
<sequence length="210" mass="22960">MVLLIFSRKHLLIGPKPEWARPDGGEAGLHPSNAHDYVYSLGAINFTGDEPVILTCDGPSLGGFVCQAVVAQGEMWKVGQVKPGDLITFVPISYDDAIAIKVAHDEIMEDLQGEMPSLPKLLPAPEDPVLAKYQPKGSSNAPIVTYRQAGDRYVLVEYGENIMDLNLSYRVYKLIDMVATNQTVGIVEMSQGVRSVLVEFDGTKITQKID</sequence>
<proteinExistence type="predicted"/>
<dbReference type="Proteomes" id="UP001165064">
    <property type="component" value="Unassembled WGS sequence"/>
</dbReference>
<organism evidence="1 2">
    <name type="scientific">Ambrosiozyma monospora</name>
    <name type="common">Yeast</name>
    <name type="synonym">Endomycopsis monosporus</name>
    <dbReference type="NCBI Taxonomy" id="43982"/>
    <lineage>
        <taxon>Eukaryota</taxon>
        <taxon>Fungi</taxon>
        <taxon>Dikarya</taxon>
        <taxon>Ascomycota</taxon>
        <taxon>Saccharomycotina</taxon>
        <taxon>Pichiomycetes</taxon>
        <taxon>Pichiales</taxon>
        <taxon>Pichiaceae</taxon>
        <taxon>Ambrosiozyma</taxon>
    </lineage>
</organism>
<reference evidence="1" key="1">
    <citation type="submission" date="2023-04" db="EMBL/GenBank/DDBJ databases">
        <title>Ambrosiozyma monospora NBRC 10751.</title>
        <authorList>
            <person name="Ichikawa N."/>
            <person name="Sato H."/>
            <person name="Tonouchi N."/>
        </authorList>
    </citation>
    <scope>NUCLEOTIDE SEQUENCE</scope>
    <source>
        <strain evidence="1">NBRC 10751</strain>
    </source>
</reference>
<protein>
    <submittedName>
        <fullName evidence="1">Unnamed protein product</fullName>
    </submittedName>
</protein>
<comment type="caution">
    <text evidence="1">The sequence shown here is derived from an EMBL/GenBank/DDBJ whole genome shotgun (WGS) entry which is preliminary data.</text>
</comment>
<keyword evidence="2" id="KW-1185">Reference proteome</keyword>
<evidence type="ECO:0000313" key="2">
    <source>
        <dbReference type="Proteomes" id="UP001165064"/>
    </source>
</evidence>